<keyword evidence="1" id="KW-0235">DNA replication</keyword>
<dbReference type="PRINTS" id="PR00868">
    <property type="entry name" value="DNAPOLI"/>
</dbReference>
<evidence type="ECO:0000256" key="1">
    <source>
        <dbReference type="ARBA" id="ARBA00022705"/>
    </source>
</evidence>
<proteinExistence type="predicted"/>
<dbReference type="PANTHER" id="PTHR10133">
    <property type="entry name" value="DNA POLYMERASE I"/>
    <property type="match status" value="1"/>
</dbReference>
<keyword evidence="2" id="KW-1194">Viral DNA replication</keyword>
<dbReference type="InterPro" id="IPR043502">
    <property type="entry name" value="DNA/RNA_pol_sf"/>
</dbReference>
<evidence type="ECO:0000259" key="3">
    <source>
        <dbReference type="SMART" id="SM00482"/>
    </source>
</evidence>
<sequence length="818" mass="91970">MVKPMRERGYLAWDMETGVKQALKRKASPFYGLNQYWALGYCGSGVVDKVGFHRGVGGIPDGWFAEMLDRCKLLVGFNIKFDLLHALQEPANYSAWKKWVAGGGQVWDCQLVEYLLQGMDKTWHMCSMDETAPLYGGDFKDDAVKACWNNGIDTPDIDPDMLMNYLMGTEDNHGDIGNTELIFKGQFQLAAQRGQLKSIILNNGALLYTVEAELNGMKINVERAEKLRIELVARLEEVSKRVQEYIPADLPFEFNWNSHVQKSALLFGGAVKYKEQTHKCETVEILQDEIKREAAQDHGQVGKHVCTDSCRMLYAKMDRVEYLMKDGTTKVEADMRDGDWALCERFAGGAKKGQPKTKKVKVDDPSKPKTHTVERTYYFPGFVKPLPQWESKSTKGQYGTSSEIIEELGKWIDAPPFIKDYAEQAKISKDLGTYYWVEDGEGGRKGMLALLGPDGVIHHQLNMVNTVTARLSSSDPNLQNIPKGDKSDVKTVFVSRFGDDGFVVQSDFTALEVYVQGNLSLDKNLLADLRSGLDMHCKRVSQKEGVPYEYVVERAKNEDHPDHKAWAYKRTKAKEFSFQRAYGAGAEAIAAATGMSVEDVKALIAAEEVMYPGVAAFNARTEQQLIANVKPSKVFVKHDHQVGLTVNLGKSWFKTPDGKRYTMFEGCAPKWVFERNGTLKSFKPTTIKNYPVQGMGGEWAKAAMWLLVRAFYEEDNFGGLSLLVNQVHDAVYTDTHKSVATESMALTHACMQEASVLMEQHFDWPVAVPVPTDTTYGPTMADEKKAPAEVYELVPKWRAKIRKNYLNDYIPSFEKEAA</sequence>
<dbReference type="Gene3D" id="1.20.1060.10">
    <property type="entry name" value="Taq DNA Polymerase, Chain T, domain 4"/>
    <property type="match status" value="1"/>
</dbReference>
<dbReference type="PANTHER" id="PTHR10133:SF27">
    <property type="entry name" value="DNA POLYMERASE NU"/>
    <property type="match status" value="1"/>
</dbReference>
<dbReference type="InterPro" id="IPR001098">
    <property type="entry name" value="DNA-dir_DNA_pol_A_palm_dom"/>
</dbReference>
<dbReference type="SUPFAM" id="SSF56672">
    <property type="entry name" value="DNA/RNA polymerases"/>
    <property type="match status" value="1"/>
</dbReference>
<reference evidence="4 5" key="1">
    <citation type="submission" date="2024-01" db="EMBL/GenBank/DDBJ databases">
        <title>Novel lytic viruses for Xanthomonas sp. and Stenotrophomonas maltophilia.</title>
        <authorList>
            <person name="Petrzik K."/>
            <person name="Brazdova S."/>
            <person name="Sovova L."/>
            <person name="Neoralova M."/>
        </authorList>
    </citation>
    <scope>NUCLEOTIDE SEQUENCE [LARGE SCALE GENOMIC DNA]</scope>
</reference>
<name>A0ABZ2GVR3_9CAUD</name>
<dbReference type="Proteomes" id="UP001384053">
    <property type="component" value="Segment"/>
</dbReference>
<feature type="domain" description="DNA-directed DNA polymerase family A palm" evidence="3">
    <location>
        <begin position="486"/>
        <end position="739"/>
    </location>
</feature>
<dbReference type="Gene3D" id="1.10.150.20">
    <property type="entry name" value="5' to 3' exonuclease, C-terminal subdomain"/>
    <property type="match status" value="1"/>
</dbReference>
<accession>A0ABZ2GVR3</accession>
<evidence type="ECO:0000256" key="2">
    <source>
        <dbReference type="ARBA" id="ARBA00023109"/>
    </source>
</evidence>
<evidence type="ECO:0000313" key="5">
    <source>
        <dbReference type="Proteomes" id="UP001384053"/>
    </source>
</evidence>
<evidence type="ECO:0000313" key="4">
    <source>
        <dbReference type="EMBL" id="WWO60293.1"/>
    </source>
</evidence>
<organism evidence="4 5">
    <name type="scientific">Xanthomonas phage SB4</name>
    <dbReference type="NCBI Taxonomy" id="3117473"/>
    <lineage>
        <taxon>Viruses</taxon>
        <taxon>Duplodnaviria</taxon>
        <taxon>Heunggongvirae</taxon>
        <taxon>Uroviricota</taxon>
        <taxon>Caudoviricetes</taxon>
        <taxon>Autographivirales</taxon>
        <taxon>Autonotataviridae</taxon>
        <taxon>Gujervirinae</taxon>
        <taxon>Ceskevirus</taxon>
        <taxon>Ceskevirus SB4</taxon>
    </lineage>
</organism>
<dbReference type="EMBL" id="PP079415">
    <property type="protein sequence ID" value="WWO60293.1"/>
    <property type="molecule type" value="Genomic_DNA"/>
</dbReference>
<keyword evidence="5" id="KW-1185">Reference proteome</keyword>
<dbReference type="InterPro" id="IPR002298">
    <property type="entry name" value="DNA_polymerase_A"/>
</dbReference>
<dbReference type="SMART" id="SM00482">
    <property type="entry name" value="POLAc"/>
    <property type="match status" value="1"/>
</dbReference>
<dbReference type="Gene3D" id="3.30.70.370">
    <property type="match status" value="1"/>
</dbReference>
<protein>
    <submittedName>
        <fullName evidence="4">DNA polymerase I</fullName>
    </submittedName>
</protein>
<dbReference type="Pfam" id="PF00476">
    <property type="entry name" value="DNA_pol_A"/>
    <property type="match status" value="1"/>
</dbReference>